<dbReference type="Gene3D" id="3.80.10.10">
    <property type="entry name" value="Ribonuclease Inhibitor"/>
    <property type="match status" value="1"/>
</dbReference>
<gene>
    <name evidence="1" type="ORF">Clacol_007887</name>
</gene>
<keyword evidence="2" id="KW-1185">Reference proteome</keyword>
<evidence type="ECO:0000313" key="2">
    <source>
        <dbReference type="Proteomes" id="UP001050691"/>
    </source>
</evidence>
<protein>
    <recommendedName>
        <fullName evidence="3">F-box domain-containing protein</fullName>
    </recommendedName>
</protein>
<accession>A0AAV5AL19</accession>
<proteinExistence type="predicted"/>
<dbReference type="AlphaFoldDB" id="A0AAV5AL19"/>
<name>A0AAV5AL19_9AGAM</name>
<dbReference type="InterPro" id="IPR032675">
    <property type="entry name" value="LRR_dom_sf"/>
</dbReference>
<evidence type="ECO:0008006" key="3">
    <source>
        <dbReference type="Google" id="ProtNLM"/>
    </source>
</evidence>
<dbReference type="Proteomes" id="UP001050691">
    <property type="component" value="Unassembled WGS sequence"/>
</dbReference>
<dbReference type="EMBL" id="BPWL01000009">
    <property type="protein sequence ID" value="GJJ13631.1"/>
    <property type="molecule type" value="Genomic_DNA"/>
</dbReference>
<sequence>MSEMHRIFNIREMVDEILSWISGKELATTARVNRIWFFSSLPNLWKRVNITAAFTPLAVSGLPISDEYHNHNFSHMNKFESPTPSPAHWDRFLVYSEHVRVLLGSQDAVPILMNATLWRPRTIDCFFPNLRSLIWPVFIERLPNISLLISPSLENISLGLCGVPFPSFQLLCETLSTRVKTLQSLQLIICEPSDDMSQWINSFNELLKASASTLTQVKTNAFQGEETLQWLRRLPRLRRLTICSAFDMTFDEESEMNTGEDYDELEKKDFGSLEKLTFTGSQQAFYDNFLTKSTLSSLAVVYWEKCIEIDNPTSFFRTVSIACPLLTTLTIGDSEMYLIQNDLPPIIPWTIVRVILSCKLLTRLSLHCCRVSMTSEELVEVLTSRPYWTPTKWEALKIYTADPLSISDLLLYARYCPHLDTLGIHFDGHSLDDTLIGQAQRQINDNPPGSILPQGGIRTGSEHAGPYKFTKITSIDLAYSPWNPTLAHRLSSFLLTICEVAPCVDGWEWELQV</sequence>
<evidence type="ECO:0000313" key="1">
    <source>
        <dbReference type="EMBL" id="GJJ13631.1"/>
    </source>
</evidence>
<dbReference type="SUPFAM" id="SSF52047">
    <property type="entry name" value="RNI-like"/>
    <property type="match status" value="1"/>
</dbReference>
<organism evidence="1 2">
    <name type="scientific">Clathrus columnatus</name>
    <dbReference type="NCBI Taxonomy" id="1419009"/>
    <lineage>
        <taxon>Eukaryota</taxon>
        <taxon>Fungi</taxon>
        <taxon>Dikarya</taxon>
        <taxon>Basidiomycota</taxon>
        <taxon>Agaricomycotina</taxon>
        <taxon>Agaricomycetes</taxon>
        <taxon>Phallomycetidae</taxon>
        <taxon>Phallales</taxon>
        <taxon>Clathraceae</taxon>
        <taxon>Clathrus</taxon>
    </lineage>
</organism>
<reference evidence="1" key="1">
    <citation type="submission" date="2021-10" db="EMBL/GenBank/DDBJ databases">
        <title>De novo Genome Assembly of Clathrus columnatus (Basidiomycota, Fungi) Using Illumina and Nanopore Sequence Data.</title>
        <authorList>
            <person name="Ogiso-Tanaka E."/>
            <person name="Itagaki H."/>
            <person name="Hosoya T."/>
            <person name="Hosaka K."/>
        </authorList>
    </citation>
    <scope>NUCLEOTIDE SEQUENCE</scope>
    <source>
        <strain evidence="1">MO-923</strain>
    </source>
</reference>
<comment type="caution">
    <text evidence="1">The sequence shown here is derived from an EMBL/GenBank/DDBJ whole genome shotgun (WGS) entry which is preliminary data.</text>
</comment>